<name>A0A0A5GB58_9BACI</name>
<accession>A0A0A5GB58</accession>
<evidence type="ECO:0000313" key="2">
    <source>
        <dbReference type="Proteomes" id="UP000030528"/>
    </source>
</evidence>
<organism evidence="1 2">
    <name type="scientific">Pontibacillus halophilus JSM 076056 = DSM 19796</name>
    <dbReference type="NCBI Taxonomy" id="1385510"/>
    <lineage>
        <taxon>Bacteria</taxon>
        <taxon>Bacillati</taxon>
        <taxon>Bacillota</taxon>
        <taxon>Bacilli</taxon>
        <taxon>Bacillales</taxon>
        <taxon>Bacillaceae</taxon>
        <taxon>Pontibacillus</taxon>
    </lineage>
</organism>
<keyword evidence="2" id="KW-1185">Reference proteome</keyword>
<sequence length="71" mass="8149">MYSNIRVPGLQSVIIKKSEEIGGDFYLHVEVWLRGRSLPPTPTIDLEPFLLSVISYRYKAFACGAFFHIFI</sequence>
<protein>
    <submittedName>
        <fullName evidence="1">Uncharacterized protein</fullName>
    </submittedName>
</protein>
<reference evidence="1 2" key="1">
    <citation type="submission" date="2013-08" db="EMBL/GenBank/DDBJ databases">
        <authorList>
            <person name="Huang J."/>
            <person name="Wang G."/>
        </authorList>
    </citation>
    <scope>NUCLEOTIDE SEQUENCE [LARGE SCALE GENOMIC DNA]</scope>
    <source>
        <strain evidence="1 2">JSM 076056</strain>
    </source>
</reference>
<gene>
    <name evidence="1" type="ORF">N781_11430</name>
</gene>
<dbReference type="Proteomes" id="UP000030528">
    <property type="component" value="Unassembled WGS sequence"/>
</dbReference>
<dbReference type="EMBL" id="AVPE01000027">
    <property type="protein sequence ID" value="KGX88355.1"/>
    <property type="molecule type" value="Genomic_DNA"/>
</dbReference>
<dbReference type="AlphaFoldDB" id="A0A0A5GB58"/>
<evidence type="ECO:0000313" key="1">
    <source>
        <dbReference type="EMBL" id="KGX88355.1"/>
    </source>
</evidence>
<comment type="caution">
    <text evidence="1">The sequence shown here is derived from an EMBL/GenBank/DDBJ whole genome shotgun (WGS) entry which is preliminary data.</text>
</comment>
<proteinExistence type="predicted"/>